<dbReference type="SUPFAM" id="SSF56784">
    <property type="entry name" value="HAD-like"/>
    <property type="match status" value="1"/>
</dbReference>
<evidence type="ECO:0000313" key="2">
    <source>
        <dbReference type="Proteomes" id="UP001474120"/>
    </source>
</evidence>
<proteinExistence type="predicted"/>
<dbReference type="PANTHER" id="PTHR47478">
    <property type="match status" value="1"/>
</dbReference>
<dbReference type="InterPro" id="IPR023198">
    <property type="entry name" value="PGP-like_dom2"/>
</dbReference>
<dbReference type="InterPro" id="IPR006439">
    <property type="entry name" value="HAD-SF_hydro_IA"/>
</dbReference>
<dbReference type="Pfam" id="PF13419">
    <property type="entry name" value="HAD_2"/>
    <property type="match status" value="1"/>
</dbReference>
<gene>
    <name evidence="1" type="ORF">AABB81_06505</name>
</gene>
<dbReference type="CDD" id="cd04305">
    <property type="entry name" value="HAD_Neu5Ac-Pase_like"/>
    <property type="match status" value="1"/>
</dbReference>
<dbReference type="Proteomes" id="UP001474120">
    <property type="component" value="Unassembled WGS sequence"/>
</dbReference>
<dbReference type="RefSeq" id="WP_342159388.1">
    <property type="nucleotide sequence ID" value="NZ_JBCDNA010000001.1"/>
</dbReference>
<reference evidence="1 2" key="1">
    <citation type="submission" date="2024-04" db="EMBL/GenBank/DDBJ databases">
        <title>whole genome sequencing of Lutimonas vermicola strain IMCC1616.</title>
        <authorList>
            <person name="Bae S.S."/>
        </authorList>
    </citation>
    <scope>NUCLEOTIDE SEQUENCE [LARGE SCALE GENOMIC DNA]</scope>
    <source>
        <strain evidence="1 2">IMCC1616</strain>
    </source>
</reference>
<keyword evidence="2" id="KW-1185">Reference proteome</keyword>
<comment type="caution">
    <text evidence="1">The sequence shown here is derived from an EMBL/GenBank/DDBJ whole genome shotgun (WGS) entry which is preliminary data.</text>
</comment>
<name>A0ABU9KZB8_9FLAO</name>
<dbReference type="GO" id="GO:0016787">
    <property type="term" value="F:hydrolase activity"/>
    <property type="evidence" value="ECO:0007669"/>
    <property type="project" value="UniProtKB-KW"/>
</dbReference>
<dbReference type="Gene3D" id="3.40.50.1000">
    <property type="entry name" value="HAD superfamily/HAD-like"/>
    <property type="match status" value="1"/>
</dbReference>
<sequence length="141" mass="15903">MIDVLSVDYITYLADHNALFENAIPVLEYLKKSYKMHIITNGFEEVQHRKLQNSNLLPFFDHIITSEKVGVKKPNKEIFEYAMNVTGAGAGESMMIGDNFEADILGAMNVGMQVIFCKFNGEIATRDVPMVDNLTQLKNLL</sequence>
<organism evidence="1 2">
    <name type="scientific">Lutimonas vermicola</name>
    <dbReference type="NCBI Taxonomy" id="414288"/>
    <lineage>
        <taxon>Bacteria</taxon>
        <taxon>Pseudomonadati</taxon>
        <taxon>Bacteroidota</taxon>
        <taxon>Flavobacteriia</taxon>
        <taxon>Flavobacteriales</taxon>
        <taxon>Flavobacteriaceae</taxon>
        <taxon>Lutimonas</taxon>
    </lineage>
</organism>
<dbReference type="PANTHER" id="PTHR47478:SF1">
    <property type="entry name" value="PYRIMIDINE 5'-NUCLEOTIDASE YJJG"/>
    <property type="match status" value="1"/>
</dbReference>
<keyword evidence="1" id="KW-0378">Hydrolase</keyword>
<dbReference type="InterPro" id="IPR052550">
    <property type="entry name" value="Pyrimidine_5'-ntase_YjjG"/>
</dbReference>
<dbReference type="PRINTS" id="PR00413">
    <property type="entry name" value="HADHALOGNASE"/>
</dbReference>
<dbReference type="EMBL" id="JBCDNA010000001">
    <property type="protein sequence ID" value="MEL4455541.1"/>
    <property type="molecule type" value="Genomic_DNA"/>
</dbReference>
<evidence type="ECO:0000313" key="1">
    <source>
        <dbReference type="EMBL" id="MEL4455541.1"/>
    </source>
</evidence>
<dbReference type="NCBIfam" id="TIGR01549">
    <property type="entry name" value="HAD-SF-IA-v1"/>
    <property type="match status" value="1"/>
</dbReference>
<dbReference type="Gene3D" id="1.10.150.240">
    <property type="entry name" value="Putative phosphatase, domain 2"/>
    <property type="match status" value="1"/>
</dbReference>
<dbReference type="InterPro" id="IPR041492">
    <property type="entry name" value="HAD_2"/>
</dbReference>
<dbReference type="InterPro" id="IPR023214">
    <property type="entry name" value="HAD_sf"/>
</dbReference>
<protein>
    <submittedName>
        <fullName evidence="1">HAD-IA family hydrolase</fullName>
    </submittedName>
</protein>
<dbReference type="InterPro" id="IPR036412">
    <property type="entry name" value="HAD-like_sf"/>
</dbReference>
<accession>A0ABU9KZB8</accession>